<feature type="region of interest" description="Disordered" evidence="4">
    <location>
        <begin position="751"/>
        <end position="784"/>
    </location>
</feature>
<feature type="chain" id="PRO_5046962733" description="Fibronectin type-III domain-containing protein" evidence="5">
    <location>
        <begin position="38"/>
        <end position="1122"/>
    </location>
</feature>
<dbReference type="Proteomes" id="UP001501116">
    <property type="component" value="Unassembled WGS sequence"/>
</dbReference>
<dbReference type="SUPFAM" id="SSF49265">
    <property type="entry name" value="Fibronectin type III"/>
    <property type="match status" value="4"/>
</dbReference>
<evidence type="ECO:0000256" key="4">
    <source>
        <dbReference type="SAM" id="MobiDB-lite"/>
    </source>
</evidence>
<feature type="compositionally biased region" description="Low complexity" evidence="4">
    <location>
        <begin position="852"/>
        <end position="863"/>
    </location>
</feature>
<evidence type="ECO:0000256" key="1">
    <source>
        <dbReference type="ARBA" id="ARBA00022737"/>
    </source>
</evidence>
<dbReference type="RefSeq" id="WP_344430185.1">
    <property type="nucleotide sequence ID" value="NZ_BAAANN010000046.1"/>
</dbReference>
<dbReference type="CDD" id="cd00063">
    <property type="entry name" value="FN3"/>
    <property type="match status" value="6"/>
</dbReference>
<feature type="region of interest" description="Disordered" evidence="4">
    <location>
        <begin position="852"/>
        <end position="872"/>
    </location>
</feature>
<dbReference type="PANTHER" id="PTHR13817:SF166">
    <property type="entry name" value="NEURONAL IGCAM-RELATED"/>
    <property type="match status" value="1"/>
</dbReference>
<gene>
    <name evidence="7" type="ORF">GCM10009754_76620</name>
</gene>
<sequence length="1122" mass="112350">MKHRKRTRRLATGAVAVVSTAAMVVLGLAVGSGTSAAAQGELAQNYSCTFPLIGNQNVSVNIKTTQPSTIATGKLTPAIEITAVSNAGKTATQGLRLVGAETIKGTAKATSTVTMPGTQGNQTVKVSTDVPNQPIPAVGNDLVVNATGSAPALRFDQPGTATLAVTDLELEMTPLRADGTPTELGTFVSDCTPAQGQDTILQTYTVTGPAVAPEAVVGTGNHPPLHQVYSCPFPLIGNQDVSVDINATLPDKIAVGEFTPKIGITAVSNAGKTATQGLRLVGAETIKGSALATSLVSSPQGHLAVGVPTAIPSQPIPAEGNDLVVNAAGAAPSLRFDKPGTATLSVHDLVLTMTPLTASGAETGLGTFVADCTPANGQTNVLHTFTITDAADTTAPSAPGAATVGEVTQNSVALSWGAATDNVGVTGYDVYQGSALVKTVTGTSATIDGLAADTDYSFTVKAKDAAGNASPATAPVTAHTRKAPDTQAPTAPGNPRATGTTQASVALAWDAASDNVGVTGYDVYQGDTLVKTVTEPTATIDGLTADTDYTFTVVAKDAAGNKSAASAAVTAHTQGAPDTQAPSVPGNLHATGTSQASVGLAWDAATDNVGVTGYDVYQGDTLVKTVTEPTATIEGLTADTDYTFTVVAKDAAGNKSAASAAVTAHTATTPDTEAPSAPVALSTSDVTQSSVALSWTASTDNVGVTGYDVYQGANLVKTVTGTTATVDGLTANTDYSFTVVAKDAAGNKSEASAAATAHTQAAPDTQAPTVPGNPHATGTTQTSATLAWTESTDNTGVTGYDVYNGTALAKTVTGTTATVDGLTADTEYTFTVVAKDAAGNKSAASAAAKVKTQAAPDTQAPAAPGNPRATDTTQTTVVLGWDAATDNVGVTGYDVYNGTALAKTVTGTTATVDGLTADTEYTFTVVAKDAAGNKSAASAAAKVKTKPTDTSPVVKYSYDLTGKSQLKKLTGPIDLRGGINAAITLSNGTFDADLALNSASANFTLWGFVPVTAKIEFAPVGKTAGTLKGGVLKSTSSVTVKLPRISIFGFPVSASPSCQTKTPAQIQLQSKPGFDPLAGGKLTGSYTLPPLQGCGFVNDIVSGVASGPGNTIEVNLAPRPVG</sequence>
<feature type="domain" description="Fibronectin type-III" evidence="6">
    <location>
        <begin position="398"/>
        <end position="483"/>
    </location>
</feature>
<keyword evidence="3" id="KW-0624">Polysaccharide degradation</keyword>
<dbReference type="InterPro" id="IPR003961">
    <property type="entry name" value="FN3_dom"/>
</dbReference>
<accession>A0ABN2SJS4</accession>
<dbReference type="EMBL" id="BAAANN010000046">
    <property type="protein sequence ID" value="GAA1987235.1"/>
    <property type="molecule type" value="Genomic_DNA"/>
</dbReference>
<feature type="signal peptide" evidence="5">
    <location>
        <begin position="1"/>
        <end position="37"/>
    </location>
</feature>
<evidence type="ECO:0000256" key="2">
    <source>
        <dbReference type="ARBA" id="ARBA00023295"/>
    </source>
</evidence>
<keyword evidence="2" id="KW-0378">Hydrolase</keyword>
<feature type="domain" description="Fibronectin type-III" evidence="6">
    <location>
        <begin position="677"/>
        <end position="762"/>
    </location>
</feature>
<keyword evidence="5" id="KW-0732">Signal</keyword>
<evidence type="ECO:0000313" key="8">
    <source>
        <dbReference type="Proteomes" id="UP001501116"/>
    </source>
</evidence>
<feature type="domain" description="Fibronectin type-III" evidence="6">
    <location>
        <begin position="863"/>
        <end position="948"/>
    </location>
</feature>
<name>A0ABN2SJS4_9PSEU</name>
<feature type="domain" description="Fibronectin type-III" evidence="6">
    <location>
        <begin position="584"/>
        <end position="672"/>
    </location>
</feature>
<keyword evidence="1" id="KW-0677">Repeat</keyword>
<dbReference type="InterPro" id="IPR036116">
    <property type="entry name" value="FN3_sf"/>
</dbReference>
<keyword evidence="8" id="KW-1185">Reference proteome</keyword>
<dbReference type="SMART" id="SM00060">
    <property type="entry name" value="FN3"/>
    <property type="match status" value="6"/>
</dbReference>
<dbReference type="Pfam" id="PF20611">
    <property type="entry name" value="DUF6801"/>
    <property type="match status" value="2"/>
</dbReference>
<comment type="caution">
    <text evidence="7">The sequence shown here is derived from an EMBL/GenBank/DDBJ whole genome shotgun (WGS) entry which is preliminary data.</text>
</comment>
<feature type="domain" description="Fibronectin type-III" evidence="6">
    <location>
        <begin position="491"/>
        <end position="576"/>
    </location>
</feature>
<protein>
    <recommendedName>
        <fullName evidence="6">Fibronectin type-III domain-containing protein</fullName>
    </recommendedName>
</protein>
<dbReference type="PANTHER" id="PTHR13817">
    <property type="entry name" value="TITIN"/>
    <property type="match status" value="1"/>
</dbReference>
<feature type="compositionally biased region" description="Low complexity" evidence="4">
    <location>
        <begin position="751"/>
        <end position="769"/>
    </location>
</feature>
<dbReference type="InterPro" id="IPR013783">
    <property type="entry name" value="Ig-like_fold"/>
</dbReference>
<keyword evidence="2" id="KW-0326">Glycosidase</keyword>
<organism evidence="7 8">
    <name type="scientific">Amycolatopsis minnesotensis</name>
    <dbReference type="NCBI Taxonomy" id="337894"/>
    <lineage>
        <taxon>Bacteria</taxon>
        <taxon>Bacillati</taxon>
        <taxon>Actinomycetota</taxon>
        <taxon>Actinomycetes</taxon>
        <taxon>Pseudonocardiales</taxon>
        <taxon>Pseudonocardiaceae</taxon>
        <taxon>Amycolatopsis</taxon>
    </lineage>
</organism>
<reference evidence="7 8" key="1">
    <citation type="journal article" date="2019" name="Int. J. Syst. Evol. Microbiol.">
        <title>The Global Catalogue of Microorganisms (GCM) 10K type strain sequencing project: providing services to taxonomists for standard genome sequencing and annotation.</title>
        <authorList>
            <consortium name="The Broad Institute Genomics Platform"/>
            <consortium name="The Broad Institute Genome Sequencing Center for Infectious Disease"/>
            <person name="Wu L."/>
            <person name="Ma J."/>
        </authorList>
    </citation>
    <scope>NUCLEOTIDE SEQUENCE [LARGE SCALE GENOMIC DNA]</scope>
    <source>
        <strain evidence="7 8">JCM 14545</strain>
    </source>
</reference>
<evidence type="ECO:0000313" key="7">
    <source>
        <dbReference type="EMBL" id="GAA1987235.1"/>
    </source>
</evidence>
<feature type="region of interest" description="Disordered" evidence="4">
    <location>
        <begin position="468"/>
        <end position="500"/>
    </location>
</feature>
<evidence type="ECO:0000256" key="3">
    <source>
        <dbReference type="ARBA" id="ARBA00023326"/>
    </source>
</evidence>
<dbReference type="InterPro" id="IPR046542">
    <property type="entry name" value="DUF6801"/>
</dbReference>
<evidence type="ECO:0000259" key="6">
    <source>
        <dbReference type="PROSITE" id="PS50853"/>
    </source>
</evidence>
<dbReference type="PROSITE" id="PS50853">
    <property type="entry name" value="FN3"/>
    <property type="match status" value="6"/>
</dbReference>
<evidence type="ECO:0000256" key="5">
    <source>
        <dbReference type="SAM" id="SignalP"/>
    </source>
</evidence>
<dbReference type="Pfam" id="PF00041">
    <property type="entry name" value="fn3"/>
    <property type="match status" value="6"/>
</dbReference>
<feature type="domain" description="Fibronectin type-III" evidence="6">
    <location>
        <begin position="770"/>
        <end position="855"/>
    </location>
</feature>
<proteinExistence type="predicted"/>
<dbReference type="Gene3D" id="2.60.40.10">
    <property type="entry name" value="Immunoglobulins"/>
    <property type="match status" value="6"/>
</dbReference>
<dbReference type="InterPro" id="IPR050964">
    <property type="entry name" value="Striated_Muscle_Regulatory"/>
</dbReference>
<keyword evidence="3" id="KW-0119">Carbohydrate metabolism</keyword>